<dbReference type="SUPFAM" id="SSF48726">
    <property type="entry name" value="Immunoglobulin"/>
    <property type="match status" value="1"/>
</dbReference>
<keyword evidence="3" id="KW-0677">Repeat</keyword>
<evidence type="ECO:0000259" key="6">
    <source>
        <dbReference type="PROSITE" id="PS50835"/>
    </source>
</evidence>
<dbReference type="InterPro" id="IPR007110">
    <property type="entry name" value="Ig-like_dom"/>
</dbReference>
<dbReference type="Proteomes" id="UP000564407">
    <property type="component" value="Unassembled WGS sequence"/>
</dbReference>
<proteinExistence type="predicted"/>
<feature type="non-terminal residue" evidence="7">
    <location>
        <position position="1"/>
    </location>
</feature>
<dbReference type="SUPFAM" id="SSF52058">
    <property type="entry name" value="L domain-like"/>
    <property type="match status" value="1"/>
</dbReference>
<dbReference type="InterPro" id="IPR000483">
    <property type="entry name" value="Cys-rich_flank_reg_C"/>
</dbReference>
<protein>
    <submittedName>
        <fullName evidence="7">ISLR protein</fullName>
    </submittedName>
</protein>
<sequence>CPSPCSCSAKRNGRLLAECAYRELREVPRGLSPNVTILTLSANRLGHLGRGALAEAPELQSLWLGYNRISAVEPGALAALPQLRNLDLSHNRLEEFPWRDLRNLSALQILRLDHNRLARVARDAFAELRQLRSLWLNDNELSVLAEGTLEALPALAQLQLFHNPFECSCKLWWLSRWLRGGSVALARPGSTLCAAPARLRGRQVTAMPAELCVPPSAHLTYLGSAGLAGAQDGLTLTLHCSVAGAPAPEIHWSIRTSSGRRNGTMAVPDFGKDDEGPYTCLAVNELGVRDVSVNVALSGSADPAEELPRDDPRAGQPPCSERAEAEAAGGAEQLLIVYHVRSGAAEPGVCPGLLLLLLLLGALLRC</sequence>
<feature type="non-terminal residue" evidence="7">
    <location>
        <position position="366"/>
    </location>
</feature>
<gene>
    <name evidence="7" type="primary">Islr</name>
    <name evidence="7" type="ORF">MALELE_R13083</name>
</gene>
<dbReference type="SMART" id="SM00082">
    <property type="entry name" value="LRRCT"/>
    <property type="match status" value="1"/>
</dbReference>
<reference evidence="7 8" key="1">
    <citation type="submission" date="2019-09" db="EMBL/GenBank/DDBJ databases">
        <title>Bird 10,000 Genomes (B10K) Project - Family phase.</title>
        <authorList>
            <person name="Zhang G."/>
        </authorList>
    </citation>
    <scope>NUCLEOTIDE SEQUENCE [LARGE SCALE GENOMIC DNA]</scope>
    <source>
        <strain evidence="7">B10K-DU-029-44</strain>
        <tissue evidence="7">Heart</tissue>
    </source>
</reference>
<evidence type="ECO:0000256" key="5">
    <source>
        <dbReference type="SAM" id="MobiDB-lite"/>
    </source>
</evidence>
<evidence type="ECO:0000256" key="4">
    <source>
        <dbReference type="ARBA" id="ARBA00023157"/>
    </source>
</evidence>
<dbReference type="Pfam" id="PF13855">
    <property type="entry name" value="LRR_8"/>
    <property type="match status" value="2"/>
</dbReference>
<evidence type="ECO:0000256" key="1">
    <source>
        <dbReference type="ARBA" id="ARBA00022614"/>
    </source>
</evidence>
<dbReference type="InterPro" id="IPR032675">
    <property type="entry name" value="LRR_dom_sf"/>
</dbReference>
<dbReference type="Pfam" id="PF13927">
    <property type="entry name" value="Ig_3"/>
    <property type="match status" value="1"/>
</dbReference>
<evidence type="ECO:0000256" key="2">
    <source>
        <dbReference type="ARBA" id="ARBA00022729"/>
    </source>
</evidence>
<dbReference type="PANTHER" id="PTHR24366">
    <property type="entry name" value="IG(IMMUNOGLOBULIN) AND LRR(LEUCINE RICH REPEAT) DOMAINS"/>
    <property type="match status" value="1"/>
</dbReference>
<dbReference type="Gene3D" id="2.60.40.10">
    <property type="entry name" value="Immunoglobulins"/>
    <property type="match status" value="1"/>
</dbReference>
<dbReference type="EMBL" id="VZRP01013490">
    <property type="protein sequence ID" value="NWV66660.1"/>
    <property type="molecule type" value="Genomic_DNA"/>
</dbReference>
<evidence type="ECO:0000313" key="8">
    <source>
        <dbReference type="Proteomes" id="UP000564407"/>
    </source>
</evidence>
<dbReference type="PROSITE" id="PS50835">
    <property type="entry name" value="IG_LIKE"/>
    <property type="match status" value="1"/>
</dbReference>
<dbReference type="InterPro" id="IPR003591">
    <property type="entry name" value="Leu-rich_rpt_typical-subtyp"/>
</dbReference>
<dbReference type="InterPro" id="IPR036179">
    <property type="entry name" value="Ig-like_dom_sf"/>
</dbReference>
<name>A0A7K6GTJ2_9PASS</name>
<keyword evidence="2" id="KW-0732">Signal</keyword>
<keyword evidence="1" id="KW-0433">Leucine-rich repeat</keyword>
<dbReference type="PROSITE" id="PS51450">
    <property type="entry name" value="LRR"/>
    <property type="match status" value="1"/>
</dbReference>
<dbReference type="SMART" id="SM00409">
    <property type="entry name" value="IG"/>
    <property type="match status" value="1"/>
</dbReference>
<dbReference type="SMART" id="SM00408">
    <property type="entry name" value="IGc2"/>
    <property type="match status" value="1"/>
</dbReference>
<evidence type="ECO:0000256" key="3">
    <source>
        <dbReference type="ARBA" id="ARBA00022737"/>
    </source>
</evidence>
<dbReference type="PANTHER" id="PTHR24366:SF15">
    <property type="entry name" value="IMMUNOGLOBULIN SUPERFAMILY CONTAINING LEUCINE-RICH REPEAT PROTEIN 2"/>
    <property type="match status" value="1"/>
</dbReference>
<dbReference type="SMART" id="SM00369">
    <property type="entry name" value="LRR_TYP"/>
    <property type="match status" value="5"/>
</dbReference>
<organism evidence="7 8">
    <name type="scientific">Malurus elegans</name>
    <name type="common">Red-winged fairywren</name>
    <dbReference type="NCBI Taxonomy" id="720584"/>
    <lineage>
        <taxon>Eukaryota</taxon>
        <taxon>Metazoa</taxon>
        <taxon>Chordata</taxon>
        <taxon>Craniata</taxon>
        <taxon>Vertebrata</taxon>
        <taxon>Euteleostomi</taxon>
        <taxon>Archelosauria</taxon>
        <taxon>Archosauria</taxon>
        <taxon>Dinosauria</taxon>
        <taxon>Saurischia</taxon>
        <taxon>Theropoda</taxon>
        <taxon>Coelurosauria</taxon>
        <taxon>Aves</taxon>
        <taxon>Neognathae</taxon>
        <taxon>Neoaves</taxon>
        <taxon>Telluraves</taxon>
        <taxon>Australaves</taxon>
        <taxon>Passeriformes</taxon>
        <taxon>Meliphagoidea</taxon>
        <taxon>Maluridae</taxon>
        <taxon>Malurus</taxon>
    </lineage>
</organism>
<evidence type="ECO:0000313" key="7">
    <source>
        <dbReference type="EMBL" id="NWV66660.1"/>
    </source>
</evidence>
<dbReference type="Gene3D" id="3.80.10.10">
    <property type="entry name" value="Ribonuclease Inhibitor"/>
    <property type="match status" value="1"/>
</dbReference>
<dbReference type="InterPro" id="IPR001611">
    <property type="entry name" value="Leu-rich_rpt"/>
</dbReference>
<dbReference type="InterPro" id="IPR003598">
    <property type="entry name" value="Ig_sub2"/>
</dbReference>
<accession>A0A7K6GTJ2</accession>
<comment type="caution">
    <text evidence="7">The sequence shown here is derived from an EMBL/GenBank/DDBJ whole genome shotgun (WGS) entry which is preliminary data.</text>
</comment>
<keyword evidence="8" id="KW-1185">Reference proteome</keyword>
<dbReference type="InterPro" id="IPR013783">
    <property type="entry name" value="Ig-like_fold"/>
</dbReference>
<feature type="domain" description="Ig-like" evidence="6">
    <location>
        <begin position="215"/>
        <end position="298"/>
    </location>
</feature>
<keyword evidence="4" id="KW-1015">Disulfide bond</keyword>
<dbReference type="InterPro" id="IPR003599">
    <property type="entry name" value="Ig_sub"/>
</dbReference>
<dbReference type="AlphaFoldDB" id="A0A7K6GTJ2"/>
<feature type="region of interest" description="Disordered" evidence="5">
    <location>
        <begin position="300"/>
        <end position="320"/>
    </location>
</feature>